<sequence>MNSNSECELKLNFPFYIDPVRKVQIPHYVHPKKNGNIRPLFPNAEDGVSSVSDPPPVKGRKGKWSNRDIEILLDYVEANCDQWQFYKAGFYRFLQQNVLKHKNIKQMQKQLFTLLCRYRRYKAKGKRKFEWYDRMHEIFKDRKEPHLQEITKTDKGNDPHNSGQKLIGKKRKQEELDTDSSPSDEEESTSKKKKLPLLAHSRRWSCEEMNILLDFIMENVDAFVENNSLFWSWMSHNVLLGRAPMQIRRRYVILSPTCKYGKRLEVMKVPDELIAKRDRCFDLIKDKNAMRKKKRGKNKFLKPVTFKFPKDYKGYAPSDESTRETVEIESTDTESVSPRYVDIRQNITDIMYAKHLMKYSLDEDVQLLRKCFGGSSKMRWPGRLQEIGVMAQRYGPIGWSDDLDEEEFEIIGTNDTRVPSALYFDDEDGESRTSIQDALQPPSGKISEKMMDREIGLIMNLVSRQEPENGDNADNEWKHSVTDSVMLSLRKTLNEIGLLCSENTDGTMSVNNPDASKDEVIKWDTVLRAASMAKLPPSVIWNTYERISKYYDQEKKFSGIK</sequence>
<dbReference type="OrthoDB" id="2394490at2759"/>
<protein>
    <submittedName>
        <fullName evidence="2">9135_t:CDS:1</fullName>
    </submittedName>
</protein>
<feature type="region of interest" description="Disordered" evidence="1">
    <location>
        <begin position="145"/>
        <end position="192"/>
    </location>
</feature>
<dbReference type="AlphaFoldDB" id="A0A9N9H9B8"/>
<proteinExistence type="predicted"/>
<name>A0A9N9H9B8_9GLOM</name>
<keyword evidence="3" id="KW-1185">Reference proteome</keyword>
<accession>A0A9N9H9B8</accession>
<dbReference type="Proteomes" id="UP000789342">
    <property type="component" value="Unassembled WGS sequence"/>
</dbReference>
<feature type="compositionally biased region" description="Acidic residues" evidence="1">
    <location>
        <begin position="176"/>
        <end position="187"/>
    </location>
</feature>
<evidence type="ECO:0000313" key="3">
    <source>
        <dbReference type="Proteomes" id="UP000789342"/>
    </source>
</evidence>
<dbReference type="EMBL" id="CAJVPV010012274">
    <property type="protein sequence ID" value="CAG8668888.1"/>
    <property type="molecule type" value="Genomic_DNA"/>
</dbReference>
<gene>
    <name evidence="2" type="ORF">AMORRO_LOCUS10737</name>
</gene>
<evidence type="ECO:0000256" key="1">
    <source>
        <dbReference type="SAM" id="MobiDB-lite"/>
    </source>
</evidence>
<organism evidence="2 3">
    <name type="scientific">Acaulospora morrowiae</name>
    <dbReference type="NCBI Taxonomy" id="94023"/>
    <lineage>
        <taxon>Eukaryota</taxon>
        <taxon>Fungi</taxon>
        <taxon>Fungi incertae sedis</taxon>
        <taxon>Mucoromycota</taxon>
        <taxon>Glomeromycotina</taxon>
        <taxon>Glomeromycetes</taxon>
        <taxon>Diversisporales</taxon>
        <taxon>Acaulosporaceae</taxon>
        <taxon>Acaulospora</taxon>
    </lineage>
</organism>
<comment type="caution">
    <text evidence="2">The sequence shown here is derived from an EMBL/GenBank/DDBJ whole genome shotgun (WGS) entry which is preliminary data.</text>
</comment>
<reference evidence="2" key="1">
    <citation type="submission" date="2021-06" db="EMBL/GenBank/DDBJ databases">
        <authorList>
            <person name="Kallberg Y."/>
            <person name="Tangrot J."/>
            <person name="Rosling A."/>
        </authorList>
    </citation>
    <scope>NUCLEOTIDE SEQUENCE</scope>
    <source>
        <strain evidence="2">CL551</strain>
    </source>
</reference>
<feature type="compositionally biased region" description="Basic and acidic residues" evidence="1">
    <location>
        <begin position="145"/>
        <end position="158"/>
    </location>
</feature>
<evidence type="ECO:0000313" key="2">
    <source>
        <dbReference type="EMBL" id="CAG8668888.1"/>
    </source>
</evidence>